<evidence type="ECO:0000256" key="1">
    <source>
        <dbReference type="ARBA" id="ARBA00006484"/>
    </source>
</evidence>
<dbReference type="GO" id="GO:0016491">
    <property type="term" value="F:oxidoreductase activity"/>
    <property type="evidence" value="ECO:0007669"/>
    <property type="project" value="UniProtKB-KW"/>
</dbReference>
<evidence type="ECO:0000313" key="6">
    <source>
        <dbReference type="Proteomes" id="UP000054383"/>
    </source>
</evidence>
<dbReference type="PRINTS" id="PR00081">
    <property type="entry name" value="GDHRDH"/>
</dbReference>
<name>A0A0U1M3I0_TALIS</name>
<dbReference type="OMA" id="NLANTMS"/>
<dbReference type="InterPro" id="IPR002347">
    <property type="entry name" value="SDR_fam"/>
</dbReference>
<evidence type="ECO:0000256" key="2">
    <source>
        <dbReference type="ARBA" id="ARBA00022857"/>
    </source>
</evidence>
<dbReference type="PANTHER" id="PTHR24320">
    <property type="entry name" value="RETINOL DEHYDROGENASE"/>
    <property type="match status" value="1"/>
</dbReference>
<dbReference type="EMBL" id="CVMT01000007">
    <property type="protein sequence ID" value="CRG89942.1"/>
    <property type="molecule type" value="Genomic_DNA"/>
</dbReference>
<gene>
    <name evidence="5" type="ORF">PISL3812_06981</name>
</gene>
<evidence type="ECO:0000256" key="3">
    <source>
        <dbReference type="ARBA" id="ARBA00023002"/>
    </source>
</evidence>
<dbReference type="InterPro" id="IPR036291">
    <property type="entry name" value="NAD(P)-bd_dom_sf"/>
</dbReference>
<reference evidence="5 6" key="1">
    <citation type="submission" date="2015-04" db="EMBL/GenBank/DDBJ databases">
        <authorList>
            <person name="Syromyatnikov M.Y."/>
            <person name="Popov V.N."/>
        </authorList>
    </citation>
    <scope>NUCLEOTIDE SEQUENCE [LARGE SCALE GENOMIC DNA]</scope>
    <source>
        <strain evidence="5">WF-38-12</strain>
    </source>
</reference>
<dbReference type="OrthoDB" id="191139at2759"/>
<dbReference type="PANTHER" id="PTHR24320:SF282">
    <property type="entry name" value="WW DOMAIN-CONTAINING OXIDOREDUCTASE"/>
    <property type="match status" value="1"/>
</dbReference>
<dbReference type="STRING" id="28573.A0A0U1M3I0"/>
<dbReference type="Proteomes" id="UP000054383">
    <property type="component" value="Unassembled WGS sequence"/>
</dbReference>
<evidence type="ECO:0000256" key="4">
    <source>
        <dbReference type="RuleBase" id="RU000363"/>
    </source>
</evidence>
<dbReference type="AlphaFoldDB" id="A0A0U1M3I0"/>
<keyword evidence="6" id="KW-1185">Reference proteome</keyword>
<dbReference type="Pfam" id="PF00106">
    <property type="entry name" value="adh_short"/>
    <property type="match status" value="1"/>
</dbReference>
<comment type="similarity">
    <text evidence="1 4">Belongs to the short-chain dehydrogenases/reductases (SDR) family.</text>
</comment>
<dbReference type="PRINTS" id="PR00080">
    <property type="entry name" value="SDRFAMILY"/>
</dbReference>
<protein>
    <submittedName>
        <fullName evidence="5">Uncharacterized protein</fullName>
    </submittedName>
</protein>
<evidence type="ECO:0000313" key="5">
    <source>
        <dbReference type="EMBL" id="CRG89942.1"/>
    </source>
</evidence>
<accession>A0A0U1M3I0</accession>
<dbReference type="Gene3D" id="3.40.50.720">
    <property type="entry name" value="NAD(P)-binding Rossmann-like Domain"/>
    <property type="match status" value="1"/>
</dbReference>
<proteinExistence type="inferred from homology"/>
<organism evidence="5 6">
    <name type="scientific">Talaromyces islandicus</name>
    <name type="common">Penicillium islandicum</name>
    <dbReference type="NCBI Taxonomy" id="28573"/>
    <lineage>
        <taxon>Eukaryota</taxon>
        <taxon>Fungi</taxon>
        <taxon>Dikarya</taxon>
        <taxon>Ascomycota</taxon>
        <taxon>Pezizomycotina</taxon>
        <taxon>Eurotiomycetes</taxon>
        <taxon>Eurotiomycetidae</taxon>
        <taxon>Eurotiales</taxon>
        <taxon>Trichocomaceae</taxon>
        <taxon>Talaromyces</taxon>
        <taxon>Talaromyces sect. Islandici</taxon>
    </lineage>
</organism>
<keyword evidence="3" id="KW-0560">Oxidoreductase</keyword>
<dbReference type="SUPFAM" id="SSF51735">
    <property type="entry name" value="NAD(P)-binding Rossmann-fold domains"/>
    <property type="match status" value="1"/>
</dbReference>
<keyword evidence="2" id="KW-0521">NADP</keyword>
<sequence>MVGFNPETDIPSLAGKVILVTGGNAGIGRETVVGLAQHGPAKIFLACRNATKASEAIADIEQRVPNGPPLEFLELDLASLESVRQAAAAFLSKSDRLDFLINNAGLAALPPGETKDGNEIQFGVNHLGHFLLTKLLLPALQKAASQSQSPKDVRIINLSSVASQACPKYGIDFDNLNIGNGAMDGWKRYAQSKLANVLFTRELALRYPEFTSVAVHPGIIDTDVWENSWTGRLARRFCSWVWHDSVTGSYTTLWAASAENVTSGYFYYPVGKLQKGDTPSNDTKLAKKLWEWSEEKVKEFVAI</sequence>